<dbReference type="Gene3D" id="2.30.110.10">
    <property type="entry name" value="Electron Transport, Fmn-binding Protein, Chain A"/>
    <property type="match status" value="1"/>
</dbReference>
<organism evidence="1 2">
    <name type="scientific">Pseudomonas quercus</name>
    <dbReference type="NCBI Taxonomy" id="2722792"/>
    <lineage>
        <taxon>Bacteria</taxon>
        <taxon>Pseudomonadati</taxon>
        <taxon>Pseudomonadota</taxon>
        <taxon>Gammaproteobacteria</taxon>
        <taxon>Pseudomonadales</taxon>
        <taxon>Pseudomonadaceae</taxon>
        <taxon>Pseudomonas</taxon>
    </lineage>
</organism>
<evidence type="ECO:0000313" key="1">
    <source>
        <dbReference type="EMBL" id="NJP00933.1"/>
    </source>
</evidence>
<comment type="caution">
    <text evidence="1">The sequence shown here is derived from an EMBL/GenBank/DDBJ whole genome shotgun (WGS) entry which is preliminary data.</text>
</comment>
<proteinExistence type="predicted"/>
<sequence>MYLPNAFRESDPETLYQIIQTCGLALLVTQSDEGLLANHVPLLLTHEGERTLLHGHLAKANLQWKHLAQGTPALVVFSGPEAYVSPGFYPSKIDNPSVVPTWNYVSVQAQGTPEVFHDPERLYALVKQLTQRHERHSAEPWAISDAPQAYIQNMLKAIVGFSITVDRLEGKRKLSQNRSVADQQGVAQQLAASRHATDQALAAAMAFGTQVHLSGGIPL</sequence>
<keyword evidence="2" id="KW-1185">Reference proteome</keyword>
<dbReference type="EMBL" id="JAAVJI010000003">
    <property type="protein sequence ID" value="NJP00933.1"/>
    <property type="molecule type" value="Genomic_DNA"/>
</dbReference>
<gene>
    <name evidence="1" type="ORF">HBH25_08660</name>
</gene>
<dbReference type="Proteomes" id="UP000746535">
    <property type="component" value="Unassembled WGS sequence"/>
</dbReference>
<dbReference type="PIRSF" id="PIRSF010372">
    <property type="entry name" value="PaiB"/>
    <property type="match status" value="1"/>
</dbReference>
<name>A0ABX0YFX0_9PSED</name>
<dbReference type="InterPro" id="IPR012349">
    <property type="entry name" value="Split_barrel_FMN-bd"/>
</dbReference>
<accession>A0ABX0YFX0</accession>
<dbReference type="PANTHER" id="PTHR35802">
    <property type="entry name" value="PROTEASE SYNTHASE AND SPORULATION PROTEIN PAI 2"/>
    <property type="match status" value="1"/>
</dbReference>
<reference evidence="1 2" key="1">
    <citation type="submission" date="2020-03" db="EMBL/GenBank/DDBJ databases">
        <authorList>
            <person name="Wang L."/>
            <person name="He N."/>
            <person name="Li Y."/>
            <person name="Fang Y."/>
            <person name="Zhang F."/>
        </authorList>
    </citation>
    <scope>NUCLEOTIDE SEQUENCE [LARGE SCALE GENOMIC DNA]</scope>
    <source>
        <strain evidence="2">hsmgli-8</strain>
    </source>
</reference>
<dbReference type="PANTHER" id="PTHR35802:SF1">
    <property type="entry name" value="PROTEASE SYNTHASE AND SPORULATION PROTEIN PAI 2"/>
    <property type="match status" value="1"/>
</dbReference>
<dbReference type="RefSeq" id="WP_168083486.1">
    <property type="nucleotide sequence ID" value="NZ_JAAVJI010000003.1"/>
</dbReference>
<dbReference type="SUPFAM" id="SSF50475">
    <property type="entry name" value="FMN-binding split barrel"/>
    <property type="match status" value="1"/>
</dbReference>
<protein>
    <submittedName>
        <fullName evidence="1">FMN-binding negative transcriptional regulator</fullName>
    </submittedName>
</protein>
<dbReference type="Pfam" id="PF04299">
    <property type="entry name" value="FMN_bind_2"/>
    <property type="match status" value="1"/>
</dbReference>
<evidence type="ECO:0000313" key="2">
    <source>
        <dbReference type="Proteomes" id="UP000746535"/>
    </source>
</evidence>
<dbReference type="InterPro" id="IPR007396">
    <property type="entry name" value="TR_PAI2-type"/>
</dbReference>